<keyword evidence="2" id="KW-1185">Reference proteome</keyword>
<comment type="caution">
    <text evidence="1">The sequence shown here is derived from an EMBL/GenBank/DDBJ whole genome shotgun (WGS) entry which is preliminary data.</text>
</comment>
<proteinExistence type="predicted"/>
<evidence type="ECO:0000313" key="1">
    <source>
        <dbReference type="EMBL" id="KZN39745.1"/>
    </source>
</evidence>
<evidence type="ECO:0000313" key="2">
    <source>
        <dbReference type="Proteomes" id="UP000076643"/>
    </source>
</evidence>
<dbReference type="Gene3D" id="3.30.450.410">
    <property type="match status" value="1"/>
</dbReference>
<dbReference type="Pfam" id="PF03243">
    <property type="entry name" value="MerB"/>
    <property type="match status" value="1"/>
</dbReference>
<accession>A0A166X6Z7</accession>
<dbReference type="EMBL" id="AUYB01000098">
    <property type="protein sequence ID" value="KZN39745.1"/>
    <property type="molecule type" value="Genomic_DNA"/>
</dbReference>
<dbReference type="SUPFAM" id="SSF160387">
    <property type="entry name" value="NosL/MerB-like"/>
    <property type="match status" value="1"/>
</dbReference>
<gene>
    <name evidence="1" type="ORF">N475_13375</name>
</gene>
<dbReference type="PATRIC" id="fig|1365250.3.peg.1906"/>
<dbReference type="RefSeq" id="WP_227008403.1">
    <property type="nucleotide sequence ID" value="NZ_AQHB01000022.1"/>
</dbReference>
<dbReference type="AlphaFoldDB" id="A0A166X6Z7"/>
<dbReference type="InterPro" id="IPR053717">
    <property type="entry name" value="MerB_lyase_sf"/>
</dbReference>
<reference evidence="1 2" key="1">
    <citation type="submission" date="2013-07" db="EMBL/GenBank/DDBJ databases">
        <title>Comparative Genomic and Metabolomic Analysis of Twelve Strains of Pseudoalteromonas luteoviolacea.</title>
        <authorList>
            <person name="Vynne N.G."/>
            <person name="Mansson M."/>
            <person name="Gram L."/>
        </authorList>
    </citation>
    <scope>NUCLEOTIDE SEQUENCE [LARGE SCALE GENOMIC DNA]</scope>
    <source>
        <strain evidence="1 2">DSM 6061</strain>
    </source>
</reference>
<evidence type="ECO:0008006" key="3">
    <source>
        <dbReference type="Google" id="ProtNLM"/>
    </source>
</evidence>
<protein>
    <recommendedName>
        <fullName evidence="3">Alkylmercury lyase</fullName>
    </recommendedName>
</protein>
<dbReference type="GO" id="GO:0018836">
    <property type="term" value="F:alkylmercury lyase activity"/>
    <property type="evidence" value="ECO:0007669"/>
    <property type="project" value="InterPro"/>
</dbReference>
<dbReference type="InterPro" id="IPR004927">
    <property type="entry name" value="MerB"/>
</dbReference>
<sequence>MLNNSTLHFHIMNNLVETGRAPKISQIAQAFERSPDDVISALKALQEIHGVVLHPHSSEIWVMHPFSTAPTNFYIQSGDKSWWGNCAWCALGAAFLLNKDLSITTTLGAEGQQVVIEVKNGKLEPSNLYVHFPIPMQAAWDNVIYTCSTMLLFESQTQIDDWCYRHEIEKGDVQPIEHIWEFAKVWYGNHLNPAWKKWTISEAKAIFKRFNLHHEIWSLPDENKRF</sequence>
<name>A0A166X6Z7_9GAMM</name>
<dbReference type="Proteomes" id="UP000076643">
    <property type="component" value="Unassembled WGS sequence"/>
</dbReference>
<organism evidence="1 2">
    <name type="scientific">Pseudoalteromonas luteoviolacea DSM 6061</name>
    <dbReference type="NCBI Taxonomy" id="1365250"/>
    <lineage>
        <taxon>Bacteria</taxon>
        <taxon>Pseudomonadati</taxon>
        <taxon>Pseudomonadota</taxon>
        <taxon>Gammaproteobacteria</taxon>
        <taxon>Alteromonadales</taxon>
        <taxon>Pseudoalteromonadaceae</taxon>
        <taxon>Pseudoalteromonas</taxon>
    </lineage>
</organism>